<dbReference type="InterPro" id="IPR004843">
    <property type="entry name" value="Calcineurin-like_PHP"/>
</dbReference>
<protein>
    <submittedName>
        <fullName evidence="5">Calcineurin-like phosphoesterase</fullName>
    </submittedName>
</protein>
<evidence type="ECO:0000256" key="2">
    <source>
        <dbReference type="SAM" id="MobiDB-lite"/>
    </source>
</evidence>
<organism evidence="5 6">
    <name type="scientific">Actinacidiphila rubida</name>
    <dbReference type="NCBI Taxonomy" id="310780"/>
    <lineage>
        <taxon>Bacteria</taxon>
        <taxon>Bacillati</taxon>
        <taxon>Actinomycetota</taxon>
        <taxon>Actinomycetes</taxon>
        <taxon>Kitasatosporales</taxon>
        <taxon>Streptomycetaceae</taxon>
        <taxon>Actinacidiphila</taxon>
    </lineage>
</organism>
<dbReference type="SUPFAM" id="SSF56300">
    <property type="entry name" value="Metallo-dependent phosphatases"/>
    <property type="match status" value="1"/>
</dbReference>
<dbReference type="InterPro" id="IPR039331">
    <property type="entry name" value="PAPs-like"/>
</dbReference>
<feature type="chain" id="PRO_5010194614" evidence="3">
    <location>
        <begin position="26"/>
        <end position="368"/>
    </location>
</feature>
<evidence type="ECO:0000313" key="6">
    <source>
        <dbReference type="Proteomes" id="UP000181951"/>
    </source>
</evidence>
<reference evidence="5 6" key="1">
    <citation type="submission" date="2016-10" db="EMBL/GenBank/DDBJ databases">
        <authorList>
            <person name="de Groot N.N."/>
        </authorList>
    </citation>
    <scope>NUCLEOTIDE SEQUENCE [LARGE SCALE GENOMIC DNA]</scope>
    <source>
        <strain evidence="5 6">CGMCC 4.2026</strain>
    </source>
</reference>
<evidence type="ECO:0000256" key="3">
    <source>
        <dbReference type="SAM" id="SignalP"/>
    </source>
</evidence>
<feature type="region of interest" description="Disordered" evidence="2">
    <location>
        <begin position="158"/>
        <end position="179"/>
    </location>
</feature>
<dbReference type="AlphaFoldDB" id="A0A1H8E671"/>
<evidence type="ECO:0000259" key="4">
    <source>
        <dbReference type="Pfam" id="PF00149"/>
    </source>
</evidence>
<sequence length="368" mass="38996">MRRRTVAALTAASGALLLTATAATATTNAHNPWPYQPTSGHTAVLAAVGDIACEPDGDDAGVDAKYLCDGTRQSAQTLTADQVEAMQPDLVALLGDEQYQVGRYNDFMGSFDRTYGAFKYLQRPAPGNHEFYDYKDGEKGVDGSGYYSYYNGRSLDTAGSPLADAQGQPVPRPQGQAGTSGQGWYSYDLGSWHIISLNAECAVQSGGCATDGAWVKEQTAWLRDDLAADHASCTLAYWHQPAFSASASPSSEGTLTQSAWWPLLYKAGVDVVLNGHEHLYARFAPQNPQGQADPHKGITEFVIGTGGEGLDTLAPAAQAPNRVTGNDTSYGVSRFALQPTGYSWNYQAANGTGYTDSGSAHCHGPSGD</sequence>
<gene>
    <name evidence="5" type="ORF">SAMN05216267_100234</name>
</gene>
<dbReference type="PANTHER" id="PTHR22953:SF153">
    <property type="entry name" value="PURPLE ACID PHOSPHATASE"/>
    <property type="match status" value="1"/>
</dbReference>
<dbReference type="InterPro" id="IPR029052">
    <property type="entry name" value="Metallo-depent_PP-like"/>
</dbReference>
<dbReference type="GO" id="GO:0003993">
    <property type="term" value="F:acid phosphatase activity"/>
    <property type="evidence" value="ECO:0007669"/>
    <property type="project" value="InterPro"/>
</dbReference>
<feature type="signal peptide" evidence="3">
    <location>
        <begin position="1"/>
        <end position="25"/>
    </location>
</feature>
<evidence type="ECO:0000256" key="1">
    <source>
        <dbReference type="ARBA" id="ARBA00022729"/>
    </source>
</evidence>
<dbReference type="STRING" id="310780.SAMN05216267_100234"/>
<dbReference type="Proteomes" id="UP000181951">
    <property type="component" value="Unassembled WGS sequence"/>
</dbReference>
<proteinExistence type="predicted"/>
<dbReference type="Gene3D" id="3.60.21.10">
    <property type="match status" value="1"/>
</dbReference>
<feature type="domain" description="Calcineurin-like phosphoesterase" evidence="4">
    <location>
        <begin position="46"/>
        <end position="279"/>
    </location>
</feature>
<accession>A0A1H8E671</accession>
<keyword evidence="6" id="KW-1185">Reference proteome</keyword>
<dbReference type="Pfam" id="PF00149">
    <property type="entry name" value="Metallophos"/>
    <property type="match status" value="1"/>
</dbReference>
<keyword evidence="1 3" id="KW-0732">Signal</keyword>
<dbReference type="PANTHER" id="PTHR22953">
    <property type="entry name" value="ACID PHOSPHATASE RELATED"/>
    <property type="match status" value="1"/>
</dbReference>
<dbReference type="EMBL" id="FODD01000002">
    <property type="protein sequence ID" value="SEN14965.1"/>
    <property type="molecule type" value="Genomic_DNA"/>
</dbReference>
<name>A0A1H8E671_9ACTN</name>
<evidence type="ECO:0000313" key="5">
    <source>
        <dbReference type="EMBL" id="SEN14965.1"/>
    </source>
</evidence>
<dbReference type="RefSeq" id="WP_075016113.1">
    <property type="nucleotide sequence ID" value="NZ_FODD01000002.1"/>
</dbReference>